<comment type="caution">
    <text evidence="9">The sequence shown here is derived from an EMBL/GenBank/DDBJ whole genome shotgun (WGS) entry which is preliminary data.</text>
</comment>
<evidence type="ECO:0000313" key="9">
    <source>
        <dbReference type="EMBL" id="CAE6487973.1"/>
    </source>
</evidence>
<dbReference type="Proteomes" id="UP000663861">
    <property type="component" value="Unassembled WGS sequence"/>
</dbReference>
<dbReference type="PROSITE" id="PS51404">
    <property type="entry name" value="DYP_PEROXIDASE"/>
    <property type="match status" value="1"/>
</dbReference>
<dbReference type="PANTHER" id="PTHR30521">
    <property type="entry name" value="DEFERROCHELATASE/PEROXIDASE"/>
    <property type="match status" value="1"/>
</dbReference>
<keyword evidence="6" id="KW-0560">Oxidoreductase</keyword>
<keyword evidence="4" id="KW-0479">Metal-binding</keyword>
<dbReference type="EMBL" id="CAJMWY010002376">
    <property type="protein sequence ID" value="CAE6487973.1"/>
    <property type="molecule type" value="Genomic_DNA"/>
</dbReference>
<name>A0A8H3H207_9AGAM</name>
<evidence type="ECO:0000256" key="5">
    <source>
        <dbReference type="ARBA" id="ARBA00022729"/>
    </source>
</evidence>
<evidence type="ECO:0000256" key="4">
    <source>
        <dbReference type="ARBA" id="ARBA00022723"/>
    </source>
</evidence>
<evidence type="ECO:0000259" key="8">
    <source>
        <dbReference type="Pfam" id="PF20628"/>
    </source>
</evidence>
<evidence type="ECO:0000256" key="1">
    <source>
        <dbReference type="ARBA" id="ARBA00001970"/>
    </source>
</evidence>
<evidence type="ECO:0000256" key="2">
    <source>
        <dbReference type="ARBA" id="ARBA00022559"/>
    </source>
</evidence>
<dbReference type="GO" id="GO:0046872">
    <property type="term" value="F:metal ion binding"/>
    <property type="evidence" value="ECO:0007669"/>
    <property type="project" value="UniProtKB-KW"/>
</dbReference>
<dbReference type="InterPro" id="IPR011008">
    <property type="entry name" value="Dimeric_a/b-barrel"/>
</dbReference>
<keyword evidence="2" id="KW-0575">Peroxidase</keyword>
<dbReference type="AlphaFoldDB" id="A0A8H3H207"/>
<accession>A0A8H3H207</accession>
<organism evidence="9 10">
    <name type="scientific">Rhizoctonia solani</name>
    <dbReference type="NCBI Taxonomy" id="456999"/>
    <lineage>
        <taxon>Eukaryota</taxon>
        <taxon>Fungi</taxon>
        <taxon>Dikarya</taxon>
        <taxon>Basidiomycota</taxon>
        <taxon>Agaricomycotina</taxon>
        <taxon>Agaricomycetes</taxon>
        <taxon>Cantharellales</taxon>
        <taxon>Ceratobasidiaceae</taxon>
        <taxon>Rhizoctonia</taxon>
    </lineage>
</organism>
<dbReference type="InterPro" id="IPR048328">
    <property type="entry name" value="Dyp_perox_C"/>
</dbReference>
<evidence type="ECO:0000256" key="6">
    <source>
        <dbReference type="ARBA" id="ARBA00023002"/>
    </source>
</evidence>
<evidence type="ECO:0000313" key="10">
    <source>
        <dbReference type="Proteomes" id="UP000663861"/>
    </source>
</evidence>
<evidence type="ECO:0000256" key="7">
    <source>
        <dbReference type="ARBA" id="ARBA00023004"/>
    </source>
</evidence>
<dbReference type="Pfam" id="PF20628">
    <property type="entry name" value="Dyp_perox_C"/>
    <property type="match status" value="1"/>
</dbReference>
<dbReference type="SUPFAM" id="SSF54909">
    <property type="entry name" value="Dimeric alpha+beta barrel"/>
    <property type="match status" value="1"/>
</dbReference>
<dbReference type="PANTHER" id="PTHR30521:SF4">
    <property type="entry name" value="DEFERROCHELATASE"/>
    <property type="match status" value="1"/>
</dbReference>
<comment type="cofactor">
    <cofactor evidence="1">
        <name>heme b</name>
        <dbReference type="ChEBI" id="CHEBI:60344"/>
    </cofactor>
</comment>
<feature type="domain" description="Dyp-type peroxidase C-terminal" evidence="8">
    <location>
        <begin position="23"/>
        <end position="104"/>
    </location>
</feature>
<dbReference type="GO" id="GO:0004601">
    <property type="term" value="F:peroxidase activity"/>
    <property type="evidence" value="ECO:0007669"/>
    <property type="project" value="UniProtKB-KW"/>
</dbReference>
<feature type="non-terminal residue" evidence="9">
    <location>
        <position position="1"/>
    </location>
</feature>
<dbReference type="InterPro" id="IPR006314">
    <property type="entry name" value="Dyp_peroxidase"/>
</dbReference>
<sequence length="109" mass="12374">MVSGAPLQLTPFKDDPEFKTSQKINNFEFDQVEEPKCPYGAHIRKVNPRNDIDQEVVTSSSIMRTGIPYGKAPNSKESEIKTTMEERGLAFVAYQSSIHHGFRRQQMGK</sequence>
<reference evidence="9" key="1">
    <citation type="submission" date="2021-01" db="EMBL/GenBank/DDBJ databases">
        <authorList>
            <person name="Kaushik A."/>
        </authorList>
    </citation>
    <scope>NUCLEOTIDE SEQUENCE</scope>
    <source>
        <strain evidence="9">AG4-RS23</strain>
    </source>
</reference>
<keyword evidence="7" id="KW-0408">Iron</keyword>
<gene>
    <name evidence="9" type="ORF">RDB_LOCUS107551</name>
</gene>
<keyword evidence="3" id="KW-0349">Heme</keyword>
<evidence type="ECO:0000256" key="3">
    <source>
        <dbReference type="ARBA" id="ARBA00022617"/>
    </source>
</evidence>
<dbReference type="GO" id="GO:0020037">
    <property type="term" value="F:heme binding"/>
    <property type="evidence" value="ECO:0007669"/>
    <property type="project" value="InterPro"/>
</dbReference>
<proteinExistence type="predicted"/>
<keyword evidence="5" id="KW-0732">Signal</keyword>
<dbReference type="GO" id="GO:0005829">
    <property type="term" value="C:cytosol"/>
    <property type="evidence" value="ECO:0007669"/>
    <property type="project" value="TreeGrafter"/>
</dbReference>
<protein>
    <recommendedName>
        <fullName evidence="8">Dyp-type peroxidase C-terminal domain-containing protein</fullName>
    </recommendedName>
</protein>